<sequence>MKPDMSELPAAYRRAAARDKRGTVREVSYPVNHYINANRQLVTNRHIDRREAGRETVRGEAILKSCNVYLPAGYDESDPDTRYPALYLLHGVGGDQYEWLRGSGMEMDSPRAAIANPILWADVPDPCVIRSGDIWQRLVGRMLATP</sequence>
<dbReference type="RefSeq" id="WP_185177950.1">
    <property type="nucleotide sequence ID" value="NZ_CBCSEP010000016.1"/>
</dbReference>
<evidence type="ECO:0000313" key="1">
    <source>
        <dbReference type="EMBL" id="MBB6676667.1"/>
    </source>
</evidence>
<reference evidence="1 2" key="1">
    <citation type="submission" date="2020-08" db="EMBL/GenBank/DDBJ databases">
        <title>Cohnella phylogeny.</title>
        <authorList>
            <person name="Dunlap C."/>
        </authorList>
    </citation>
    <scope>NUCLEOTIDE SEQUENCE [LARGE SCALE GENOMIC DNA]</scope>
    <source>
        <strain evidence="1 2">DSM 103658</strain>
    </source>
</reference>
<name>A0A841TCF0_9BACL</name>
<organism evidence="1 2">
    <name type="scientific">Cohnella lubricantis</name>
    <dbReference type="NCBI Taxonomy" id="2163172"/>
    <lineage>
        <taxon>Bacteria</taxon>
        <taxon>Bacillati</taxon>
        <taxon>Bacillota</taxon>
        <taxon>Bacilli</taxon>
        <taxon>Bacillales</taxon>
        <taxon>Paenibacillaceae</taxon>
        <taxon>Cohnella</taxon>
    </lineage>
</organism>
<dbReference type="InterPro" id="IPR029058">
    <property type="entry name" value="AB_hydrolase_fold"/>
</dbReference>
<accession>A0A841TCF0</accession>
<dbReference type="SUPFAM" id="SSF53474">
    <property type="entry name" value="alpha/beta-Hydrolases"/>
    <property type="match status" value="1"/>
</dbReference>
<comment type="caution">
    <text evidence="1">The sequence shown here is derived from an EMBL/GenBank/DDBJ whole genome shotgun (WGS) entry which is preliminary data.</text>
</comment>
<evidence type="ECO:0008006" key="3">
    <source>
        <dbReference type="Google" id="ProtNLM"/>
    </source>
</evidence>
<evidence type="ECO:0000313" key="2">
    <source>
        <dbReference type="Proteomes" id="UP000574133"/>
    </source>
</evidence>
<dbReference type="Gene3D" id="3.40.50.1820">
    <property type="entry name" value="alpha/beta hydrolase"/>
    <property type="match status" value="1"/>
</dbReference>
<gene>
    <name evidence="1" type="ORF">H4Q31_04915</name>
</gene>
<dbReference type="AlphaFoldDB" id="A0A841TCF0"/>
<proteinExistence type="predicted"/>
<dbReference type="EMBL" id="JACJVN010000019">
    <property type="protein sequence ID" value="MBB6676667.1"/>
    <property type="molecule type" value="Genomic_DNA"/>
</dbReference>
<keyword evidence="2" id="KW-1185">Reference proteome</keyword>
<dbReference type="Proteomes" id="UP000574133">
    <property type="component" value="Unassembled WGS sequence"/>
</dbReference>
<protein>
    <recommendedName>
        <fullName evidence="3">Esterase</fullName>
    </recommendedName>
</protein>